<dbReference type="Pfam" id="PF11391">
    <property type="entry name" value="DUF2798"/>
    <property type="match status" value="2"/>
</dbReference>
<evidence type="ECO:0000313" key="2">
    <source>
        <dbReference type="EMBL" id="RSU13227.1"/>
    </source>
</evidence>
<evidence type="ECO:0000313" key="3">
    <source>
        <dbReference type="Proteomes" id="UP000288028"/>
    </source>
</evidence>
<dbReference type="PROSITE" id="PS51257">
    <property type="entry name" value="PROKAR_LIPOPROTEIN"/>
    <property type="match status" value="1"/>
</dbReference>
<dbReference type="InterPro" id="IPR021529">
    <property type="entry name" value="DUF2798"/>
</dbReference>
<feature type="transmembrane region" description="Helical" evidence="1">
    <location>
        <begin position="119"/>
        <end position="138"/>
    </location>
</feature>
<feature type="transmembrane region" description="Helical" evidence="1">
    <location>
        <begin position="9"/>
        <end position="30"/>
    </location>
</feature>
<organism evidence="2 3">
    <name type="scientific">Vagococcus carniphilus</name>
    <dbReference type="NCBI Taxonomy" id="218144"/>
    <lineage>
        <taxon>Bacteria</taxon>
        <taxon>Bacillati</taxon>
        <taxon>Bacillota</taxon>
        <taxon>Bacilli</taxon>
        <taxon>Lactobacillales</taxon>
        <taxon>Enterococcaceae</taxon>
        <taxon>Vagococcus</taxon>
    </lineage>
</organism>
<keyword evidence="1" id="KW-0812">Transmembrane</keyword>
<proteinExistence type="predicted"/>
<reference evidence="2 3" key="1">
    <citation type="submission" date="2017-05" db="EMBL/GenBank/DDBJ databases">
        <title>Vagococcus spp. assemblies.</title>
        <authorList>
            <person name="Gulvik C.A."/>
        </authorList>
    </citation>
    <scope>NUCLEOTIDE SEQUENCE [LARGE SCALE GENOMIC DNA]</scope>
    <source>
        <strain evidence="2 3">SS1714</strain>
    </source>
</reference>
<dbReference type="AlphaFoldDB" id="A0A430AYS7"/>
<gene>
    <name evidence="2" type="ORF">CBF28_10215</name>
</gene>
<feature type="transmembrane region" description="Helical" evidence="1">
    <location>
        <begin position="78"/>
        <end position="99"/>
    </location>
</feature>
<keyword evidence="3" id="KW-1185">Reference proteome</keyword>
<name>A0A430AYS7_9ENTE</name>
<protein>
    <submittedName>
        <fullName evidence="2">DUF2798 domain-containing protein</fullName>
    </submittedName>
</protein>
<evidence type="ECO:0000256" key="1">
    <source>
        <dbReference type="SAM" id="Phobius"/>
    </source>
</evidence>
<feature type="transmembrane region" description="Helical" evidence="1">
    <location>
        <begin position="42"/>
        <end position="66"/>
    </location>
</feature>
<dbReference type="GeneID" id="95580942"/>
<dbReference type="OrthoDB" id="7062363at2"/>
<keyword evidence="1" id="KW-0472">Membrane</keyword>
<comment type="caution">
    <text evidence="2">The sequence shown here is derived from an EMBL/GenBank/DDBJ whole genome shotgun (WGS) entry which is preliminary data.</text>
</comment>
<accession>A0A430AYS7</accession>
<dbReference type="RefSeq" id="WP_126794901.1">
    <property type="nucleotide sequence ID" value="NZ_CP060720.1"/>
</dbReference>
<sequence length="153" mass="16828">MPKNKVESIIFTAIMCSLMVVGMSCYNLLLHQDFSFMNLLKGFIPGFIVAYLLDTFVVGIIAKKVAFKLPFIDKSEPIQLILSISCCMIIGMVSLMSVFGIVVEQGVSGLSVSSYSRTWIMNLIVALPYQLLIVGPLSRKVLSNIQSKSNVVV</sequence>
<keyword evidence="1" id="KW-1133">Transmembrane helix</keyword>
<dbReference type="EMBL" id="NGKB01000009">
    <property type="protein sequence ID" value="RSU13227.1"/>
    <property type="molecule type" value="Genomic_DNA"/>
</dbReference>
<dbReference type="Proteomes" id="UP000288028">
    <property type="component" value="Unassembled WGS sequence"/>
</dbReference>